<dbReference type="Proteomes" id="UP000201519">
    <property type="component" value="Segment"/>
</dbReference>
<protein>
    <submittedName>
        <fullName evidence="4">Uncharacterized protein R650</fullName>
    </submittedName>
</protein>
<evidence type="ECO:0000313" key="3">
    <source>
        <dbReference type="EMBL" id="ADO18771.1"/>
    </source>
</evidence>
<evidence type="ECO:0000313" key="6">
    <source>
        <dbReference type="EMBL" id="AKI81324.1"/>
    </source>
</evidence>
<evidence type="ECO:0000313" key="5">
    <source>
        <dbReference type="EMBL" id="AKI79431.1"/>
    </source>
</evidence>
<evidence type="ECO:0000256" key="1">
    <source>
        <dbReference type="SAM" id="MobiDB-lite"/>
    </source>
</evidence>
<evidence type="ECO:0000313" key="4">
    <source>
        <dbReference type="EMBL" id="AEJ34896.1"/>
    </source>
</evidence>
<organism evidence="3 7">
    <name type="scientific">Acanthamoeba polyphaga mimivirus</name>
    <name type="common">APMV</name>
    <dbReference type="NCBI Taxonomy" id="212035"/>
    <lineage>
        <taxon>Viruses</taxon>
        <taxon>Varidnaviria</taxon>
        <taxon>Bamfordvirae</taxon>
        <taxon>Nucleocytoviricota</taxon>
        <taxon>Megaviricetes</taxon>
        <taxon>Imitervirales</taxon>
        <taxon>Mimiviridae</taxon>
        <taxon>Megamimivirinae</taxon>
        <taxon>Mimivirus</taxon>
        <taxon>Mimivirus bradfordmassiliense</taxon>
    </lineage>
</organism>
<evidence type="ECO:0000313" key="8">
    <source>
        <dbReference type="Proteomes" id="UP000240552"/>
    </source>
</evidence>
<dbReference type="EMBL" id="HQ336222">
    <property type="protein sequence ID" value="ADO18771.1"/>
    <property type="molecule type" value="Genomic_DNA"/>
</dbReference>
<accession>A0A0G2Y8H2</accession>
<proteinExistence type="predicted"/>
<accession>E3VZH6</accession>
<gene>
    <name evidence="3" type="primary">R650</name>
    <name evidence="4" type="ORF">MIMI_R650</name>
</gene>
<organismHost>
    <name type="scientific">Acanthamoeba polyphaga</name>
    <name type="common">Amoeba</name>
    <dbReference type="NCBI Taxonomy" id="5757"/>
</organismHost>
<feature type="domain" description="DUF5889" evidence="2">
    <location>
        <begin position="202"/>
        <end position="309"/>
    </location>
</feature>
<evidence type="ECO:0000313" key="7">
    <source>
        <dbReference type="Proteomes" id="UP000201519"/>
    </source>
</evidence>
<dbReference type="SMR" id="A0A0G2Y8H2"/>
<dbReference type="InterPro" id="IPR045373">
    <property type="entry name" value="DUF5889"/>
</dbReference>
<evidence type="ECO:0000313" key="10">
    <source>
        <dbReference type="Proteomes" id="UP000274448"/>
    </source>
</evidence>
<dbReference type="EMBL" id="KM982401">
    <property type="protein sequence ID" value="AKI79431.1"/>
    <property type="molecule type" value="Genomic_DNA"/>
</dbReference>
<evidence type="ECO:0000259" key="2">
    <source>
        <dbReference type="Pfam" id="PF19237"/>
    </source>
</evidence>
<dbReference type="KEGG" id="vg:9925295"/>
<name>A0A0G2Y8H2_MIMIV</name>
<dbReference type="Proteomes" id="UP000241474">
    <property type="component" value="Segment"/>
</dbReference>
<dbReference type="Proteomes" id="UP000240552">
    <property type="component" value="Segment"/>
</dbReference>
<dbReference type="Pfam" id="PF19237">
    <property type="entry name" value="DUF5889"/>
    <property type="match status" value="1"/>
</dbReference>
<dbReference type="Proteomes" id="UP000274448">
    <property type="component" value="Segment"/>
</dbReference>
<reference evidence="3 7" key="2">
    <citation type="journal article" date="2011" name="Virol. J.">
        <title>Breaking the 1000-gene barrier for Mimivirus using ultra-deep genome and transcriptome sequencing.</title>
        <authorList>
            <person name="Legendre M."/>
            <person name="Santini S."/>
            <person name="Rico A."/>
            <person name="Abergel C."/>
            <person name="Claverie J.M."/>
        </authorList>
    </citation>
    <scope>NUCLEOTIDE SEQUENCE [LARGE SCALE GENOMIC DNA]</scope>
</reference>
<sequence>MIQNNPKSIGSSSNKSARSSGSRQNILKMIQFENQRLHEYYNDFSSLKETILTAPSIVEYLFQKPSMKYDTIEKIYKLFTDPKSNYLENYTNITRVTKYISDYLFADMIELIELQDKYHVCNDNYNYYVDMILKNRNKYPKYTYLSQRYTPLIQTIGDTLDNIQLVEKYVDDDGAKISIKYEISWIYNWTFKNDCKYNLDIPFVFDFFVVLVYRERLILFVIEVDRDINNPLYHTESIIKQIILFQMNVFVLRISQQHLKDNLKKRIIRFIKNAVSSKVYLSEKYITPNINLIDMDLVKLELEKFYQSYKCCNSYYHKSLLDNSTIYPDPIKNKFHNGRNMGITLKTDKIYNKDDDEYFDTLIGTKFTREPDIPIVVTDDVFDWIINKCPKEPSKKQYSERKISEKQQKYNDICISLVGKII</sequence>
<dbReference type="RefSeq" id="YP_003987171.1">
    <property type="nucleotide sequence ID" value="NC_014649.1"/>
</dbReference>
<reference evidence="9 10" key="3">
    <citation type="submission" date="2014-10" db="EMBL/GenBank/DDBJ databases">
        <title>Pan-genome analysis of Brazilian lineage A amoebal mimiviruses.</title>
        <authorList>
            <person name="Assis F.L."/>
            <person name="Abrahao J.S."/>
            <person name="Kroon E.G."/>
            <person name="Dornas F.P."/>
            <person name="Andrade K.R."/>
            <person name="Borato P.V.M."/>
            <person name="Pilotto M.R."/>
            <person name="Benamar S."/>
            <person name="LaScola B."/>
            <person name="Colson P."/>
        </authorList>
    </citation>
    <scope>NUCLEOTIDE SEQUENCE [LARGE SCALE GENOMIC DNA]</scope>
    <source>
        <strain evidence="6 10">Amazonia</strain>
        <strain evidence="5 9">Oyster</strain>
    </source>
</reference>
<dbReference type="EMBL" id="KM982403">
    <property type="protein sequence ID" value="AKI81324.1"/>
    <property type="molecule type" value="Genomic_DNA"/>
</dbReference>
<reference evidence="4 8" key="1">
    <citation type="journal article" date="2011" name="Proc. Natl. Acad. Sci. U.S.A.">
        <title>Mimivirus shows dramatic genome reduction after intraamoebal culture.</title>
        <authorList>
            <person name="Boyer M."/>
            <person name="Azza S."/>
            <person name="Barrassi L."/>
            <person name="Klose T."/>
            <person name="Campocasso A."/>
            <person name="Pagnier I."/>
            <person name="Fournous G."/>
            <person name="Borg A."/>
            <person name="Robert C."/>
            <person name="Zhang X."/>
            <person name="Desnues C."/>
            <person name="Henrissat B."/>
            <person name="Rossmann M.G."/>
            <person name="La Scola B."/>
            <person name="Raoult D."/>
        </authorList>
    </citation>
    <scope>NUCLEOTIDE SEQUENCE [LARGE SCALE GENOMIC DNA]</scope>
    <source>
        <strain evidence="4">M4</strain>
    </source>
</reference>
<feature type="region of interest" description="Disordered" evidence="1">
    <location>
        <begin position="1"/>
        <end position="22"/>
    </location>
</feature>
<dbReference type="GeneID" id="9925295"/>
<keyword evidence="7" id="KW-1185">Reference proteome</keyword>
<dbReference type="EMBL" id="JN036606">
    <property type="protein sequence ID" value="AEJ34896.1"/>
    <property type="molecule type" value="Genomic_DNA"/>
</dbReference>
<evidence type="ECO:0000313" key="9">
    <source>
        <dbReference type="Proteomes" id="UP000241474"/>
    </source>
</evidence>
<feature type="compositionally biased region" description="Low complexity" evidence="1">
    <location>
        <begin position="7"/>
        <end position="22"/>
    </location>
</feature>